<dbReference type="InterPro" id="IPR027417">
    <property type="entry name" value="P-loop_NTPase"/>
</dbReference>
<gene>
    <name evidence="2" type="ORF">BCF44_12239</name>
</gene>
<accession>A0A3E0GWS7</accession>
<evidence type="ECO:0000256" key="1">
    <source>
        <dbReference type="SAM" id="MobiDB-lite"/>
    </source>
</evidence>
<dbReference type="Proteomes" id="UP000256269">
    <property type="component" value="Unassembled WGS sequence"/>
</dbReference>
<evidence type="ECO:0000313" key="2">
    <source>
        <dbReference type="EMBL" id="REH31016.1"/>
    </source>
</evidence>
<evidence type="ECO:0000313" key="3">
    <source>
        <dbReference type="Proteomes" id="UP000256269"/>
    </source>
</evidence>
<dbReference type="OrthoDB" id="3633479at2"/>
<organism evidence="2 3">
    <name type="scientific">Kutzneria buriramensis</name>
    <dbReference type="NCBI Taxonomy" id="1045776"/>
    <lineage>
        <taxon>Bacteria</taxon>
        <taxon>Bacillati</taxon>
        <taxon>Actinomycetota</taxon>
        <taxon>Actinomycetes</taxon>
        <taxon>Pseudonocardiales</taxon>
        <taxon>Pseudonocardiaceae</taxon>
        <taxon>Kutzneria</taxon>
    </lineage>
</organism>
<feature type="region of interest" description="Disordered" evidence="1">
    <location>
        <begin position="756"/>
        <end position="816"/>
    </location>
</feature>
<sequence length="816" mass="90208">MSAGNLDIPVVGETEDLVPGFWARQLLKLPGVHWEPPAPKPAPAPSREDEPPLHVSRFEVVLAADPRYPLARPNFGVDNDPLHQIAQALTGLSNTKGESFEMHLDLLPVAPARQRHLRSQVLREDGAGADTANRGASLRQSVQMIAYGVDSASTRATRQPAAPRLTPLQRTAATQQARELGGKILALDEAWWDLQMLMVARSPKEGRAEQRLAMVFAALQQFGDQNHFRVYGQRLGPFYLGSDIAWRRRRFDHRLRTGAFAPPKSGGWVTTGEIGAFLKPPTQNLQITNIARSGGPVPPPPKTLPLYRGPRDRHLLPMGWVRDNRGWRPAGVPLEDTFFELLTGKSRSGKSERMLGQFVHLALAGHGGMYLDPHVQAIERMKPFLGSVADRILEFNLSRTRASKQAGFNLLSMTGRDRADIEGRISAVVSAFSAALSWSNVNNRAQNLVTQSVWSLCELGLVLPPDLQPTVFQITTILSDEEWRAHTIPHLPRDVASFWQTRFNNLEKSAITPVTNLLDRLRSSPSVAALLGTPQSTYDARRAMDEGKIILASPAGTGDKDRFLACFFLYDVFLAALSRQDTGLPMDKLRTFWLAVDEMQIYDTAGSVLELMLRETAKYGLKVFGATQSLTVLQKATQDMWLTNRSHIISNAERAEAARILSKEMGDVVEPKTFTRLERFCSIGQLTLHKQTTTPIWMRGFDSADIFADYHDPKAPAAIAAAVDANLARKPVEQTLEELRTLDERIAAYLNTHIPRSRVETQNSHGAAPGGKTTGAKTKNARRRDAGGGEPQGAEDLPPGVTKLRPRRPRTDPPAR</sequence>
<dbReference type="SUPFAM" id="SSF52540">
    <property type="entry name" value="P-loop containing nucleoside triphosphate hydrolases"/>
    <property type="match status" value="1"/>
</dbReference>
<proteinExistence type="predicted"/>
<reference evidence="2 3" key="1">
    <citation type="submission" date="2018-08" db="EMBL/GenBank/DDBJ databases">
        <title>Genomic Encyclopedia of Archaeal and Bacterial Type Strains, Phase II (KMG-II): from individual species to whole genera.</title>
        <authorList>
            <person name="Goeker M."/>
        </authorList>
    </citation>
    <scope>NUCLEOTIDE SEQUENCE [LARGE SCALE GENOMIC DNA]</scope>
    <source>
        <strain evidence="2 3">DSM 45791</strain>
    </source>
</reference>
<keyword evidence="3" id="KW-1185">Reference proteome</keyword>
<comment type="caution">
    <text evidence="2">The sequence shown here is derived from an EMBL/GenBank/DDBJ whole genome shotgun (WGS) entry which is preliminary data.</text>
</comment>
<name>A0A3E0GWS7_9PSEU</name>
<dbReference type="EMBL" id="QUNO01000022">
    <property type="protein sequence ID" value="REH31016.1"/>
    <property type="molecule type" value="Genomic_DNA"/>
</dbReference>
<protein>
    <submittedName>
        <fullName evidence="2">Uncharacterized protein</fullName>
    </submittedName>
</protein>
<dbReference type="AlphaFoldDB" id="A0A3E0GWS7"/>
<dbReference type="RefSeq" id="WP_116180838.1">
    <property type="nucleotide sequence ID" value="NZ_CP144376.1"/>
</dbReference>
<dbReference type="Gene3D" id="3.40.50.300">
    <property type="entry name" value="P-loop containing nucleotide triphosphate hydrolases"/>
    <property type="match status" value="1"/>
</dbReference>